<comment type="catalytic activity">
    <reaction evidence="1">
        <text>ATP + protein L-histidine = ADP + protein N-phospho-L-histidine.</text>
        <dbReference type="EC" id="2.7.13.3"/>
    </reaction>
</comment>
<organism evidence="10 11">
    <name type="scientific">Siphonobacter curvatus</name>
    <dbReference type="NCBI Taxonomy" id="2094562"/>
    <lineage>
        <taxon>Bacteria</taxon>
        <taxon>Pseudomonadati</taxon>
        <taxon>Bacteroidota</taxon>
        <taxon>Cytophagia</taxon>
        <taxon>Cytophagales</taxon>
        <taxon>Cytophagaceae</taxon>
        <taxon>Siphonobacter</taxon>
    </lineage>
</organism>
<feature type="transmembrane region" description="Helical" evidence="8">
    <location>
        <begin position="7"/>
        <end position="28"/>
    </location>
</feature>
<dbReference type="Pfam" id="PF00512">
    <property type="entry name" value="HisKA"/>
    <property type="match status" value="1"/>
</dbReference>
<dbReference type="SMART" id="SM00388">
    <property type="entry name" value="HisKA"/>
    <property type="match status" value="1"/>
</dbReference>
<feature type="domain" description="Histidine kinase" evidence="9">
    <location>
        <begin position="126"/>
        <end position="344"/>
    </location>
</feature>
<dbReference type="EMBL" id="PTRA01000001">
    <property type="protein sequence ID" value="PQA60663.1"/>
    <property type="molecule type" value="Genomic_DNA"/>
</dbReference>
<evidence type="ECO:0000256" key="8">
    <source>
        <dbReference type="SAM" id="Phobius"/>
    </source>
</evidence>
<keyword evidence="6" id="KW-0902">Two-component regulatory system</keyword>
<dbReference type="InterPro" id="IPR005467">
    <property type="entry name" value="His_kinase_dom"/>
</dbReference>
<comment type="caution">
    <text evidence="10">The sequence shown here is derived from an EMBL/GenBank/DDBJ whole genome shotgun (WGS) entry which is preliminary data.</text>
</comment>
<name>A0A2S7ISG7_9BACT</name>
<dbReference type="InterPro" id="IPR036890">
    <property type="entry name" value="HATPase_C_sf"/>
</dbReference>
<evidence type="ECO:0000256" key="3">
    <source>
        <dbReference type="ARBA" id="ARBA00022553"/>
    </source>
</evidence>
<dbReference type="PRINTS" id="PR00344">
    <property type="entry name" value="BCTRLSENSOR"/>
</dbReference>
<dbReference type="GO" id="GO:0005886">
    <property type="term" value="C:plasma membrane"/>
    <property type="evidence" value="ECO:0007669"/>
    <property type="project" value="TreeGrafter"/>
</dbReference>
<sequence length="350" mass="39883">MSPLNPKVISVILALLISAITSGFLWFVPGTPGGTIFIAGATTFFATLILVFYVLDYLIFEEINKIYDTIQRLKLKDFNLSRKKITKSVNPLKKLNNEIFVYVAKKQREIDELRRMEQFRREFLADISHELKTPIFAAQGFIHTLIDGAKDDERVRDKFLQKAAKSLDGLDALVADLLTLSQIEAGEIKMHRERVDLVKVTHEVIEQLEPRANQREIKVKLHTPQDQIFVKADAYRISQALTNLIDNAIKYGRDGGKVNVTFTEDKKDWEIEVKDDGPGIPPEHLNRIFERFYRVEKSRSKEKGGTGLGLAIVKHIVNAHKSKITVMSRVDKGTTFSFKLDKIEEKLAGF</sequence>
<dbReference type="PANTHER" id="PTHR45453">
    <property type="entry name" value="PHOSPHATE REGULON SENSOR PROTEIN PHOR"/>
    <property type="match status" value="1"/>
</dbReference>
<dbReference type="PANTHER" id="PTHR45453:SF1">
    <property type="entry name" value="PHOSPHATE REGULON SENSOR PROTEIN PHOR"/>
    <property type="match status" value="1"/>
</dbReference>
<dbReference type="GO" id="GO:0016036">
    <property type="term" value="P:cellular response to phosphate starvation"/>
    <property type="evidence" value="ECO:0007669"/>
    <property type="project" value="TreeGrafter"/>
</dbReference>
<dbReference type="PROSITE" id="PS50109">
    <property type="entry name" value="HIS_KIN"/>
    <property type="match status" value="1"/>
</dbReference>
<dbReference type="CDD" id="cd00075">
    <property type="entry name" value="HATPase"/>
    <property type="match status" value="1"/>
</dbReference>
<evidence type="ECO:0000256" key="5">
    <source>
        <dbReference type="ARBA" id="ARBA00022777"/>
    </source>
</evidence>
<keyword evidence="3" id="KW-0597">Phosphoprotein</keyword>
<dbReference type="AlphaFoldDB" id="A0A2S7ISG7"/>
<dbReference type="InterPro" id="IPR003661">
    <property type="entry name" value="HisK_dim/P_dom"/>
</dbReference>
<dbReference type="SMART" id="SM00387">
    <property type="entry name" value="HATPase_c"/>
    <property type="match status" value="1"/>
</dbReference>
<feature type="transmembrane region" description="Helical" evidence="8">
    <location>
        <begin position="34"/>
        <end position="55"/>
    </location>
</feature>
<evidence type="ECO:0000256" key="1">
    <source>
        <dbReference type="ARBA" id="ARBA00000085"/>
    </source>
</evidence>
<dbReference type="SUPFAM" id="SSF47384">
    <property type="entry name" value="Homodimeric domain of signal transducing histidine kinase"/>
    <property type="match status" value="1"/>
</dbReference>
<dbReference type="InterPro" id="IPR050351">
    <property type="entry name" value="BphY/WalK/GraS-like"/>
</dbReference>
<evidence type="ECO:0000256" key="7">
    <source>
        <dbReference type="ARBA" id="ARBA00023136"/>
    </source>
</evidence>
<evidence type="ECO:0000313" key="10">
    <source>
        <dbReference type="EMBL" id="PQA60663.1"/>
    </source>
</evidence>
<dbReference type="GO" id="GO:0000155">
    <property type="term" value="F:phosphorelay sensor kinase activity"/>
    <property type="evidence" value="ECO:0007669"/>
    <property type="project" value="InterPro"/>
</dbReference>
<dbReference type="FunFam" id="1.10.287.130:FF:000001">
    <property type="entry name" value="Two-component sensor histidine kinase"/>
    <property type="match status" value="1"/>
</dbReference>
<dbReference type="InterPro" id="IPR004358">
    <property type="entry name" value="Sig_transdc_His_kin-like_C"/>
</dbReference>
<dbReference type="SUPFAM" id="SSF55874">
    <property type="entry name" value="ATPase domain of HSP90 chaperone/DNA topoisomerase II/histidine kinase"/>
    <property type="match status" value="1"/>
</dbReference>
<dbReference type="Pfam" id="PF02518">
    <property type="entry name" value="HATPase_c"/>
    <property type="match status" value="1"/>
</dbReference>
<dbReference type="Proteomes" id="UP000239590">
    <property type="component" value="Unassembled WGS sequence"/>
</dbReference>
<evidence type="ECO:0000256" key="6">
    <source>
        <dbReference type="ARBA" id="ARBA00023012"/>
    </source>
</evidence>
<evidence type="ECO:0000259" key="9">
    <source>
        <dbReference type="PROSITE" id="PS50109"/>
    </source>
</evidence>
<evidence type="ECO:0000256" key="4">
    <source>
        <dbReference type="ARBA" id="ARBA00022679"/>
    </source>
</evidence>
<keyword evidence="5" id="KW-0418">Kinase</keyword>
<keyword evidence="7 8" id="KW-0472">Membrane</keyword>
<keyword evidence="4" id="KW-0808">Transferase</keyword>
<dbReference type="InterPro" id="IPR003594">
    <property type="entry name" value="HATPase_dom"/>
</dbReference>
<dbReference type="Gene3D" id="1.10.287.130">
    <property type="match status" value="1"/>
</dbReference>
<gene>
    <name evidence="10" type="ORF">C5O19_13920</name>
</gene>
<accession>A0A2S7ISG7</accession>
<dbReference type="CDD" id="cd00082">
    <property type="entry name" value="HisKA"/>
    <property type="match status" value="1"/>
</dbReference>
<evidence type="ECO:0000256" key="2">
    <source>
        <dbReference type="ARBA" id="ARBA00012438"/>
    </source>
</evidence>
<dbReference type="Gene3D" id="3.30.565.10">
    <property type="entry name" value="Histidine kinase-like ATPase, C-terminal domain"/>
    <property type="match status" value="1"/>
</dbReference>
<protein>
    <recommendedName>
        <fullName evidence="2">histidine kinase</fullName>
        <ecNumber evidence="2">2.7.13.3</ecNumber>
    </recommendedName>
</protein>
<dbReference type="RefSeq" id="WP_094813606.1">
    <property type="nucleotide sequence ID" value="NZ_PTRA01000001.1"/>
</dbReference>
<dbReference type="InterPro" id="IPR036097">
    <property type="entry name" value="HisK_dim/P_sf"/>
</dbReference>
<reference evidence="11" key="1">
    <citation type="submission" date="2018-02" db="EMBL/GenBank/DDBJ databases">
        <title>Genome sequencing of Solimonas sp. HR-BB.</title>
        <authorList>
            <person name="Lee Y."/>
            <person name="Jeon C.O."/>
        </authorList>
    </citation>
    <scope>NUCLEOTIDE SEQUENCE [LARGE SCALE GENOMIC DNA]</scope>
    <source>
        <strain evidence="11">HR-U</strain>
    </source>
</reference>
<keyword evidence="8" id="KW-0812">Transmembrane</keyword>
<evidence type="ECO:0000313" key="11">
    <source>
        <dbReference type="Proteomes" id="UP000239590"/>
    </source>
</evidence>
<proteinExistence type="predicted"/>
<dbReference type="FunFam" id="3.30.565.10:FF:000006">
    <property type="entry name" value="Sensor histidine kinase WalK"/>
    <property type="match status" value="1"/>
</dbReference>
<keyword evidence="8" id="KW-1133">Transmembrane helix</keyword>
<dbReference type="GO" id="GO:0004721">
    <property type="term" value="F:phosphoprotein phosphatase activity"/>
    <property type="evidence" value="ECO:0007669"/>
    <property type="project" value="TreeGrafter"/>
</dbReference>
<keyword evidence="11" id="KW-1185">Reference proteome</keyword>
<dbReference type="OrthoDB" id="9813151at2"/>
<dbReference type="EC" id="2.7.13.3" evidence="2"/>